<dbReference type="PROSITE" id="PS00491">
    <property type="entry name" value="PROLINE_PEPTIDASE"/>
    <property type="match status" value="1"/>
</dbReference>
<dbReference type="Pfam" id="PF05195">
    <property type="entry name" value="AMP_N"/>
    <property type="match status" value="1"/>
</dbReference>
<evidence type="ECO:0000256" key="2">
    <source>
        <dbReference type="ARBA" id="ARBA00022723"/>
    </source>
</evidence>
<dbReference type="Gene3D" id="3.90.230.10">
    <property type="entry name" value="Creatinase/methionine aminopeptidase superfamily"/>
    <property type="match status" value="1"/>
</dbReference>
<evidence type="ECO:0000313" key="6">
    <source>
        <dbReference type="EMBL" id="KAE8301523.1"/>
    </source>
</evidence>
<dbReference type="Gene3D" id="3.40.350.10">
    <property type="entry name" value="Creatinase/prolidase N-terminal domain"/>
    <property type="match status" value="1"/>
</dbReference>
<dbReference type="InterPro" id="IPR036005">
    <property type="entry name" value="Creatinase/aminopeptidase-like"/>
</dbReference>
<dbReference type="InterPro" id="IPR001131">
    <property type="entry name" value="Peptidase_M24B_aminopep-P_CS"/>
</dbReference>
<dbReference type="GeneID" id="5699366"/>
<evidence type="ECO:0000256" key="4">
    <source>
        <dbReference type="ARBA" id="ARBA00023211"/>
    </source>
</evidence>
<dbReference type="GO" id="GO:0030145">
    <property type="term" value="F:manganese ion binding"/>
    <property type="evidence" value="ECO:0007669"/>
    <property type="project" value="InterPro"/>
</dbReference>
<comment type="cofactor">
    <cofactor evidence="1">
        <name>Mn(2+)</name>
        <dbReference type="ChEBI" id="CHEBI:29035"/>
    </cofactor>
</comment>
<evidence type="ECO:0000256" key="5">
    <source>
        <dbReference type="RuleBase" id="RU000590"/>
    </source>
</evidence>
<dbReference type="InterPro" id="IPR052433">
    <property type="entry name" value="X-Pro_dipept-like"/>
</dbReference>
<dbReference type="PANTHER" id="PTHR43226:SF1">
    <property type="entry name" value="XAA-PRO DIPEPTIDASE"/>
    <property type="match status" value="1"/>
</dbReference>
<keyword evidence="2 5" id="KW-0479">Metal-binding</keyword>
<keyword evidence="3" id="KW-0378">Hydrolase</keyword>
<dbReference type="CDD" id="cd01087">
    <property type="entry name" value="Prolidase"/>
    <property type="match status" value="1"/>
</dbReference>
<gene>
    <name evidence="6" type="ORF">GL50803_0017327</name>
</gene>
<evidence type="ECO:0000256" key="1">
    <source>
        <dbReference type="ARBA" id="ARBA00001936"/>
    </source>
</evidence>
<keyword evidence="4" id="KW-0464">Manganese</keyword>
<dbReference type="SUPFAM" id="SSF55920">
    <property type="entry name" value="Creatinase/aminopeptidase"/>
    <property type="match status" value="1"/>
</dbReference>
<dbReference type="RefSeq" id="XP_001706477.1">
    <property type="nucleotide sequence ID" value="XM_001706425.1"/>
</dbReference>
<accession>A8BK79</accession>
<dbReference type="OMA" id="DAHALFF"/>
<dbReference type="Pfam" id="PF00557">
    <property type="entry name" value="Peptidase_M24"/>
    <property type="match status" value="1"/>
</dbReference>
<dbReference type="GO" id="GO:0008233">
    <property type="term" value="F:peptidase activity"/>
    <property type="evidence" value="ECO:0000318"/>
    <property type="project" value="GO_Central"/>
</dbReference>
<dbReference type="SMART" id="SM01011">
    <property type="entry name" value="AMP_N"/>
    <property type="match status" value="1"/>
</dbReference>
<name>A8BK79_GIAIC</name>
<dbReference type="InterPro" id="IPR007865">
    <property type="entry name" value="Aminopep_P_N"/>
</dbReference>
<dbReference type="HOGENOM" id="CLU_017266_1_2_1"/>
<dbReference type="InterPro" id="IPR000994">
    <property type="entry name" value="Pept_M24"/>
</dbReference>
<proteinExistence type="inferred from homology"/>
<dbReference type="PANTHER" id="PTHR43226">
    <property type="entry name" value="XAA-PRO AMINOPEPTIDASE 3"/>
    <property type="match status" value="1"/>
</dbReference>
<sequence>MSFVEHRSRIVGAFPDDIIVLKGGEQTARYNTDRDIMFRQESNFLYVTGCSEPGCVAFIDSRYNVFMLFVPRYSPEHALWLGEPESNDFKQAKYGASNVMYIDELPAVLEQTAGRTIHIVDGLPNIEFPEGALVLKDLGPVIAEARVYKTDWEIEQMTKAAQAGADAQRAVMKLLTDKMHEFHAEALYVGYVMARGCRHTSFDCITAGGQHASILHYVDNVYKLNAGDTFLLDSGCEVNGYASDHTRTFPVSQRFTPRQEALYNVVLRANKECIAMCQPGTPWENVHMHALSVILQGLRECGIVRSEGSFTDQMEAGVPTIFMPHGLGHLIGLDVHDVGGYRDDIPRSTDPRLCRLRTRRTLAPRMVITVEPGLYFVPGFLARAYDDPIIAPHINFDVVEEYRAECGGYRIEDDVLVTPDGPIVLPGAPKELSEIYALRDQAYQ</sequence>
<comment type="caution">
    <text evidence="6">The sequence shown here is derived from an EMBL/GenBank/DDBJ whole genome shotgun (WGS) entry which is preliminary data.</text>
</comment>
<protein>
    <submittedName>
        <fullName evidence="6">Xaa-Pro dipeptidase</fullName>
    </submittedName>
</protein>
<dbReference type="AlphaFoldDB" id="A8BK79"/>
<dbReference type="GO" id="GO:0070006">
    <property type="term" value="F:metalloaminopeptidase activity"/>
    <property type="evidence" value="ECO:0007669"/>
    <property type="project" value="InterPro"/>
</dbReference>
<dbReference type="GO" id="GO:0006508">
    <property type="term" value="P:proteolysis"/>
    <property type="evidence" value="ECO:0000318"/>
    <property type="project" value="GO_Central"/>
</dbReference>
<comment type="similarity">
    <text evidence="5">Belongs to the peptidase M24B family.</text>
</comment>
<organism evidence="6 7">
    <name type="scientific">Giardia intestinalis (strain ATCC 50803 / WB clone C6)</name>
    <name type="common">Giardia lamblia</name>
    <dbReference type="NCBI Taxonomy" id="184922"/>
    <lineage>
        <taxon>Eukaryota</taxon>
        <taxon>Metamonada</taxon>
        <taxon>Diplomonadida</taxon>
        <taxon>Hexamitidae</taxon>
        <taxon>Giardiinae</taxon>
        <taxon>Giardia</taxon>
    </lineage>
</organism>
<keyword evidence="7" id="KW-1185">Reference proteome</keyword>
<dbReference type="SMR" id="A8BK79"/>
<dbReference type="SUPFAM" id="SSF53092">
    <property type="entry name" value="Creatinase/prolidase N-terminal domain"/>
    <property type="match status" value="1"/>
</dbReference>
<dbReference type="Proteomes" id="UP000001548">
    <property type="component" value="Unassembled WGS sequence"/>
</dbReference>
<dbReference type="KEGG" id="gla:GL50803_0017327"/>
<reference evidence="6 7" key="1">
    <citation type="journal article" date="2007" name="Science">
        <title>Genomic minimalism in the early diverging intestinal parasite Giardia lamblia.</title>
        <authorList>
            <person name="Morrison H.G."/>
            <person name="McArthur A.G."/>
            <person name="Gillin F.D."/>
            <person name="Aley S.B."/>
            <person name="Adam R.D."/>
            <person name="Olsen G.J."/>
            <person name="Best A.A."/>
            <person name="Cande W.Z."/>
            <person name="Chen F."/>
            <person name="Cipriano M.J."/>
            <person name="Davids B.J."/>
            <person name="Dawson S.C."/>
            <person name="Elmendorf H.G."/>
            <person name="Hehl A.B."/>
            <person name="Holder M.E."/>
            <person name="Huse S.M."/>
            <person name="Kim U.U."/>
            <person name="Lasek-Nesselquist E."/>
            <person name="Manning G."/>
            <person name="Nigam A."/>
            <person name="Nixon J.E."/>
            <person name="Palm D."/>
            <person name="Passamaneck N.E."/>
            <person name="Prabhu A."/>
            <person name="Reich C.I."/>
            <person name="Reiner D.S."/>
            <person name="Samuelson J."/>
            <person name="Svard S.G."/>
            <person name="Sogin M.L."/>
        </authorList>
    </citation>
    <scope>NUCLEOTIDE SEQUENCE [LARGE SCALE GENOMIC DNA]</scope>
    <source>
        <strain evidence="6 7">WB C6</strain>
    </source>
</reference>
<evidence type="ECO:0000256" key="3">
    <source>
        <dbReference type="ARBA" id="ARBA00022801"/>
    </source>
</evidence>
<dbReference type="FunCoup" id="A8BK79">
    <property type="interactions" value="68"/>
</dbReference>
<dbReference type="InterPro" id="IPR029149">
    <property type="entry name" value="Creatin/AminoP/Spt16_N"/>
</dbReference>
<dbReference type="EMBL" id="AACB03000005">
    <property type="protein sequence ID" value="KAE8301523.1"/>
    <property type="molecule type" value="Genomic_DNA"/>
</dbReference>
<dbReference type="STRING" id="184922.A8BK79"/>
<evidence type="ECO:0000313" key="7">
    <source>
        <dbReference type="Proteomes" id="UP000001548"/>
    </source>
</evidence>
<dbReference type="VEuPathDB" id="GiardiaDB:GL50803_17327"/>